<keyword evidence="3" id="KW-1185">Reference proteome</keyword>
<proteinExistence type="predicted"/>
<name>A0ABS8WVJ0_DATST</name>
<evidence type="ECO:0000313" key="3">
    <source>
        <dbReference type="Proteomes" id="UP000823775"/>
    </source>
</evidence>
<gene>
    <name evidence="2" type="ORF">HAX54_009830</name>
</gene>
<dbReference type="PANTHER" id="PTHR35103">
    <property type="entry name" value="OS06G0115700 PROTEIN"/>
    <property type="match status" value="1"/>
</dbReference>
<dbReference type="EMBL" id="JACEIK010015336">
    <property type="protein sequence ID" value="MCE3216979.1"/>
    <property type="molecule type" value="Genomic_DNA"/>
</dbReference>
<organism evidence="2 3">
    <name type="scientific">Datura stramonium</name>
    <name type="common">Jimsonweed</name>
    <name type="synonym">Common thornapple</name>
    <dbReference type="NCBI Taxonomy" id="4076"/>
    <lineage>
        <taxon>Eukaryota</taxon>
        <taxon>Viridiplantae</taxon>
        <taxon>Streptophyta</taxon>
        <taxon>Embryophyta</taxon>
        <taxon>Tracheophyta</taxon>
        <taxon>Spermatophyta</taxon>
        <taxon>Magnoliopsida</taxon>
        <taxon>eudicotyledons</taxon>
        <taxon>Gunneridae</taxon>
        <taxon>Pentapetalae</taxon>
        <taxon>asterids</taxon>
        <taxon>lamiids</taxon>
        <taxon>Solanales</taxon>
        <taxon>Solanaceae</taxon>
        <taxon>Solanoideae</taxon>
        <taxon>Datureae</taxon>
        <taxon>Datura</taxon>
    </lineage>
</organism>
<dbReference type="Proteomes" id="UP000823775">
    <property type="component" value="Unassembled WGS sequence"/>
</dbReference>
<reference evidence="2 3" key="1">
    <citation type="journal article" date="2021" name="BMC Genomics">
        <title>Datura genome reveals duplications of psychoactive alkaloid biosynthetic genes and high mutation rate following tissue culture.</title>
        <authorList>
            <person name="Rajewski A."/>
            <person name="Carter-House D."/>
            <person name="Stajich J."/>
            <person name="Litt A."/>
        </authorList>
    </citation>
    <scope>NUCLEOTIDE SEQUENCE [LARGE SCALE GENOMIC DNA]</scope>
    <source>
        <strain evidence="2">AR-01</strain>
    </source>
</reference>
<feature type="compositionally biased region" description="Basic residues" evidence="1">
    <location>
        <begin position="80"/>
        <end position="91"/>
    </location>
</feature>
<dbReference type="PANTHER" id="PTHR35103:SF2">
    <property type="match status" value="1"/>
</dbReference>
<sequence>MSWAEEAHWSRGSLASSIPSSRPIEGNIKKLRAEREKIEKKAIRKVAHEGFVSSLMQRRRGMMGRTRSGRNKEAEEVKKLKTKGRKLKKGVKGSEKKSGSMTPSLARASPRLLKLRSP</sequence>
<protein>
    <submittedName>
        <fullName evidence="2">Uncharacterized protein</fullName>
    </submittedName>
</protein>
<comment type="caution">
    <text evidence="2">The sequence shown here is derived from an EMBL/GenBank/DDBJ whole genome shotgun (WGS) entry which is preliminary data.</text>
</comment>
<accession>A0ABS8WVJ0</accession>
<feature type="region of interest" description="Disordered" evidence="1">
    <location>
        <begin position="1"/>
        <end position="27"/>
    </location>
</feature>
<evidence type="ECO:0000313" key="2">
    <source>
        <dbReference type="EMBL" id="MCE3216979.1"/>
    </source>
</evidence>
<feature type="region of interest" description="Disordered" evidence="1">
    <location>
        <begin position="54"/>
        <end position="118"/>
    </location>
</feature>
<evidence type="ECO:0000256" key="1">
    <source>
        <dbReference type="SAM" id="MobiDB-lite"/>
    </source>
</evidence>
<feature type="compositionally biased region" description="Basic and acidic residues" evidence="1">
    <location>
        <begin position="70"/>
        <end position="79"/>
    </location>
</feature>